<accession>A0A3B0XHX8</accession>
<gene>
    <name evidence="3" type="ORF">MNBD_GAMMA10-2981</name>
</gene>
<evidence type="ECO:0000259" key="2">
    <source>
        <dbReference type="Pfam" id="PF14319"/>
    </source>
</evidence>
<feature type="domain" description="Transposase zinc-binding" evidence="2">
    <location>
        <begin position="10"/>
        <end position="99"/>
    </location>
</feature>
<proteinExistence type="predicted"/>
<dbReference type="EMBL" id="UOFJ01000030">
    <property type="protein sequence ID" value="VAW61239.1"/>
    <property type="molecule type" value="Genomic_DNA"/>
</dbReference>
<dbReference type="InterPro" id="IPR054832">
    <property type="entry name" value="transpos_IS91"/>
</dbReference>
<dbReference type="PANTHER" id="PTHR37023:SF1">
    <property type="entry name" value="ISSOD25 TRANSPOSASE TNPA_ISSOD25"/>
    <property type="match status" value="1"/>
</dbReference>
<dbReference type="InterPro" id="IPR026889">
    <property type="entry name" value="Zn_Tnp"/>
</dbReference>
<dbReference type="GO" id="GO:0006313">
    <property type="term" value="P:DNA transposition"/>
    <property type="evidence" value="ECO:0007669"/>
    <property type="project" value="InterPro"/>
</dbReference>
<sequence length="397" mass="45847">MSDHYIFAKIVQQFLPDFKQHHALSPQQASTCQNILNCHTAKLGGLNYKCDHCQQHTPRYHSCRHRHCPQCQQKASQDWVESRMADVLPLSYFHLVFTLPHELNGWAQLHPDVIYQLLFKCVWDTLNGYSKNNKQLQGQLGMISVLHSWGQSLNQHIHLHCLIPGGAVKDDGTFNVSRRDYLYPHRVLAKLFRGKMVSGLRKAWKSGQLHRIKQAQVDDTLNTLMSKDWVINTKPHIKKPETVVRYLGRYTYRSAISLSRIQSVTDTHVNFQWLDYRDNHKKLMHLPGEEFLRRFLLHVLPKGFMRIRHYGYLANRVRVKQLEKIRKCLKVAKAIVVQPVKSGYSPATQAGATTSLTQGVTQGASDILNAQSPEHCPKCKIGFLRFMGEIASERERR</sequence>
<evidence type="ECO:0000313" key="3">
    <source>
        <dbReference type="EMBL" id="VAW61239.1"/>
    </source>
</evidence>
<dbReference type="Pfam" id="PF14319">
    <property type="entry name" value="Zn_Tnp_IS91"/>
    <property type="match status" value="1"/>
</dbReference>
<dbReference type="NCBIfam" id="NF033538">
    <property type="entry name" value="transpos_IS91"/>
    <property type="match status" value="1"/>
</dbReference>
<dbReference type="InterPro" id="IPR007069">
    <property type="entry name" value="Transposase_32"/>
</dbReference>
<protein>
    <submittedName>
        <fullName evidence="3">Mobile element protein</fullName>
    </submittedName>
</protein>
<organism evidence="3">
    <name type="scientific">hydrothermal vent metagenome</name>
    <dbReference type="NCBI Taxonomy" id="652676"/>
    <lineage>
        <taxon>unclassified sequences</taxon>
        <taxon>metagenomes</taxon>
        <taxon>ecological metagenomes</taxon>
    </lineage>
</organism>
<feature type="domain" description="Transposase IS801/IS1294" evidence="1">
    <location>
        <begin position="141"/>
        <end position="316"/>
    </location>
</feature>
<reference evidence="3" key="1">
    <citation type="submission" date="2018-06" db="EMBL/GenBank/DDBJ databases">
        <authorList>
            <person name="Zhirakovskaya E."/>
        </authorList>
    </citation>
    <scope>NUCLEOTIDE SEQUENCE</scope>
</reference>
<dbReference type="Pfam" id="PF04986">
    <property type="entry name" value="Y2_Tnp"/>
    <property type="match status" value="1"/>
</dbReference>
<name>A0A3B0XHX8_9ZZZZ</name>
<evidence type="ECO:0000259" key="1">
    <source>
        <dbReference type="Pfam" id="PF04986"/>
    </source>
</evidence>
<dbReference type="GO" id="GO:0004803">
    <property type="term" value="F:transposase activity"/>
    <property type="evidence" value="ECO:0007669"/>
    <property type="project" value="InterPro"/>
</dbReference>
<dbReference type="GO" id="GO:0003677">
    <property type="term" value="F:DNA binding"/>
    <property type="evidence" value="ECO:0007669"/>
    <property type="project" value="InterPro"/>
</dbReference>
<dbReference type="PANTHER" id="PTHR37023">
    <property type="entry name" value="TRANSPOSASE"/>
    <property type="match status" value="1"/>
</dbReference>
<feature type="non-terminal residue" evidence="3">
    <location>
        <position position="397"/>
    </location>
</feature>
<dbReference type="AlphaFoldDB" id="A0A3B0XHX8"/>